<dbReference type="EMBL" id="NESQ01000096">
    <property type="protein sequence ID" value="PUU79268.1"/>
    <property type="molecule type" value="Genomic_DNA"/>
</dbReference>
<feature type="compositionally biased region" description="Polar residues" evidence="1">
    <location>
        <begin position="234"/>
        <end position="251"/>
    </location>
</feature>
<keyword evidence="3" id="KW-1185">Reference proteome</keyword>
<gene>
    <name evidence="2" type="ORF">B9Z19DRAFT_1125442</name>
</gene>
<evidence type="ECO:0000313" key="2">
    <source>
        <dbReference type="EMBL" id="PUU79268.1"/>
    </source>
</evidence>
<reference evidence="2 3" key="1">
    <citation type="submission" date="2017-04" db="EMBL/GenBank/DDBJ databases">
        <title>Draft genome sequence of Tuber borchii Vittad., a whitish edible truffle.</title>
        <authorList>
            <consortium name="DOE Joint Genome Institute"/>
            <person name="Murat C."/>
            <person name="Kuo A."/>
            <person name="Barry K.W."/>
            <person name="Clum A."/>
            <person name="Dockter R.B."/>
            <person name="Fauchery L."/>
            <person name="Iotti M."/>
            <person name="Kohler A."/>
            <person name="Labutti K."/>
            <person name="Lindquist E.A."/>
            <person name="Lipzen A."/>
            <person name="Ohm R.A."/>
            <person name="Wang M."/>
            <person name="Grigoriev I.V."/>
            <person name="Zambonelli A."/>
            <person name="Martin F.M."/>
        </authorList>
    </citation>
    <scope>NUCLEOTIDE SEQUENCE [LARGE SCALE GENOMIC DNA]</scope>
    <source>
        <strain evidence="2 3">Tbo3840</strain>
    </source>
</reference>
<evidence type="ECO:0000256" key="1">
    <source>
        <dbReference type="SAM" id="MobiDB-lite"/>
    </source>
</evidence>
<sequence length="281" mass="31570">MVKFKSELASSPDTPPMHGVIKRDDSADKIREAVTSEELPRTSSQTPAHSVRPPQRTTSSKRKDGSEKRILHGFPNEEHRFIEFYRADLECSLGDTYVDFNEYFGPHYGFVRTLLKIPTRGSGRNAQRKFVRFHIPSRVQPEKTMNTAGQVITLAIEDTEDDTEEENESSTHSTDEGMSTQALAGREQGFRTHIGVVGETSIKKSNSEPRQNRVGILTSNSSSPKSKAKRRSSYHVNENRSPVSNSYTSTPPIGRAAGKRKFEFHIGFDSNEYSNEGKRDC</sequence>
<dbReference type="AlphaFoldDB" id="A0A2T6ZUT7"/>
<organism evidence="2 3">
    <name type="scientific">Tuber borchii</name>
    <name type="common">White truffle</name>
    <dbReference type="NCBI Taxonomy" id="42251"/>
    <lineage>
        <taxon>Eukaryota</taxon>
        <taxon>Fungi</taxon>
        <taxon>Dikarya</taxon>
        <taxon>Ascomycota</taxon>
        <taxon>Pezizomycotina</taxon>
        <taxon>Pezizomycetes</taxon>
        <taxon>Pezizales</taxon>
        <taxon>Tuberaceae</taxon>
        <taxon>Tuber</taxon>
    </lineage>
</organism>
<feature type="compositionally biased region" description="Acidic residues" evidence="1">
    <location>
        <begin position="157"/>
        <end position="168"/>
    </location>
</feature>
<feature type="region of interest" description="Disordered" evidence="1">
    <location>
        <begin position="1"/>
        <end position="72"/>
    </location>
</feature>
<dbReference type="Proteomes" id="UP000244722">
    <property type="component" value="Unassembled WGS sequence"/>
</dbReference>
<proteinExistence type="predicted"/>
<feature type="compositionally biased region" description="Basic and acidic residues" evidence="1">
    <location>
        <begin position="61"/>
        <end position="72"/>
    </location>
</feature>
<accession>A0A2T6ZUT7</accession>
<protein>
    <submittedName>
        <fullName evidence="2">Uncharacterized protein</fullName>
    </submittedName>
</protein>
<feature type="compositionally biased region" description="Basic and acidic residues" evidence="1">
    <location>
        <begin position="201"/>
        <end position="211"/>
    </location>
</feature>
<feature type="compositionally biased region" description="Basic and acidic residues" evidence="1">
    <location>
        <begin position="21"/>
        <end position="40"/>
    </location>
</feature>
<feature type="region of interest" description="Disordered" evidence="1">
    <location>
        <begin position="156"/>
        <end position="179"/>
    </location>
</feature>
<name>A0A2T6ZUT7_TUBBO</name>
<comment type="caution">
    <text evidence="2">The sequence shown here is derived from an EMBL/GenBank/DDBJ whole genome shotgun (WGS) entry which is preliminary data.</text>
</comment>
<feature type="region of interest" description="Disordered" evidence="1">
    <location>
        <begin position="197"/>
        <end position="255"/>
    </location>
</feature>
<evidence type="ECO:0000313" key="3">
    <source>
        <dbReference type="Proteomes" id="UP000244722"/>
    </source>
</evidence>